<dbReference type="Proteomes" id="UP001501417">
    <property type="component" value="Unassembled WGS sequence"/>
</dbReference>
<evidence type="ECO:0000313" key="1">
    <source>
        <dbReference type="EMBL" id="GAA4539288.1"/>
    </source>
</evidence>
<gene>
    <name evidence="1" type="ORF">GCM10023161_18690</name>
</gene>
<reference evidence="2" key="1">
    <citation type="journal article" date="2019" name="Int. J. Syst. Evol. Microbiol.">
        <title>The Global Catalogue of Microorganisms (GCM) 10K type strain sequencing project: providing services to taxonomists for standard genome sequencing and annotation.</title>
        <authorList>
            <consortium name="The Broad Institute Genomics Platform"/>
            <consortium name="The Broad Institute Genome Sequencing Center for Infectious Disease"/>
            <person name="Wu L."/>
            <person name="Ma J."/>
        </authorList>
    </citation>
    <scope>NUCLEOTIDE SEQUENCE [LARGE SCALE GENOMIC DNA]</scope>
    <source>
        <strain evidence="2">JCM 17782</strain>
    </source>
</reference>
<dbReference type="EMBL" id="BAABGF010000023">
    <property type="protein sequence ID" value="GAA4539288.1"/>
    <property type="molecule type" value="Genomic_DNA"/>
</dbReference>
<protein>
    <submittedName>
        <fullName evidence="1">Uncharacterized protein</fullName>
    </submittedName>
</protein>
<comment type="caution">
    <text evidence="1">The sequence shown here is derived from an EMBL/GenBank/DDBJ whole genome shotgun (WGS) entry which is preliminary data.</text>
</comment>
<name>A0ABP8RIZ0_9MYCO</name>
<sequence>MYSIDCAHDEMLTHDSVGLYGQRLRHLLVLAERRLELAHGGQQAAAAREDKVPGARRVILRTPKCR</sequence>
<accession>A0ABP8RIZ0</accession>
<organism evidence="1 2">
    <name type="scientific">Mycobacterium paraffinicum</name>
    <dbReference type="NCBI Taxonomy" id="53378"/>
    <lineage>
        <taxon>Bacteria</taxon>
        <taxon>Bacillati</taxon>
        <taxon>Actinomycetota</taxon>
        <taxon>Actinomycetes</taxon>
        <taxon>Mycobacteriales</taxon>
        <taxon>Mycobacteriaceae</taxon>
        <taxon>Mycobacterium</taxon>
    </lineage>
</organism>
<keyword evidence="2" id="KW-1185">Reference proteome</keyword>
<proteinExistence type="predicted"/>
<evidence type="ECO:0000313" key="2">
    <source>
        <dbReference type="Proteomes" id="UP001501417"/>
    </source>
</evidence>